<evidence type="ECO:0000259" key="3">
    <source>
        <dbReference type="PROSITE" id="PS00028"/>
    </source>
</evidence>
<feature type="region of interest" description="Disordered" evidence="1">
    <location>
        <begin position="211"/>
        <end position="252"/>
    </location>
</feature>
<dbReference type="WBParaSite" id="GPUH_0002303901-mRNA-1">
    <property type="protein sequence ID" value="GPUH_0002303901-mRNA-1"/>
    <property type="gene ID" value="GPUH_0002303901"/>
</dbReference>
<organism evidence="6">
    <name type="scientific">Gongylonema pulchrum</name>
    <dbReference type="NCBI Taxonomy" id="637853"/>
    <lineage>
        <taxon>Eukaryota</taxon>
        <taxon>Metazoa</taxon>
        <taxon>Ecdysozoa</taxon>
        <taxon>Nematoda</taxon>
        <taxon>Chromadorea</taxon>
        <taxon>Rhabditida</taxon>
        <taxon>Spirurina</taxon>
        <taxon>Spiruromorpha</taxon>
        <taxon>Spiruroidea</taxon>
        <taxon>Gongylonematidae</taxon>
        <taxon>Gongylonema</taxon>
    </lineage>
</organism>
<dbReference type="SMART" id="SM00355">
    <property type="entry name" value="ZnF_C2H2"/>
    <property type="match status" value="3"/>
</dbReference>
<dbReference type="Proteomes" id="UP000271098">
    <property type="component" value="Unassembled WGS sequence"/>
</dbReference>
<feature type="chain" id="PRO_5043139245" evidence="2">
    <location>
        <begin position="17"/>
        <end position="252"/>
    </location>
</feature>
<reference evidence="6" key="1">
    <citation type="submission" date="2016-06" db="UniProtKB">
        <authorList>
            <consortium name="WormBaseParasite"/>
        </authorList>
    </citation>
    <scope>IDENTIFICATION</scope>
</reference>
<keyword evidence="5" id="KW-1185">Reference proteome</keyword>
<feature type="domain" description="C2H2-type" evidence="3">
    <location>
        <begin position="124"/>
        <end position="146"/>
    </location>
</feature>
<dbReference type="EMBL" id="UYRT01096571">
    <property type="protein sequence ID" value="VDN40849.1"/>
    <property type="molecule type" value="Genomic_DNA"/>
</dbReference>
<gene>
    <name evidence="4" type="ORF">GPUH_LOCUS23010</name>
</gene>
<dbReference type="InterPro" id="IPR013087">
    <property type="entry name" value="Znf_C2H2_type"/>
</dbReference>
<dbReference type="AlphaFoldDB" id="A0A183EPX0"/>
<proteinExistence type="predicted"/>
<dbReference type="Gene3D" id="3.30.160.60">
    <property type="entry name" value="Classic Zinc Finger"/>
    <property type="match status" value="1"/>
</dbReference>
<feature type="compositionally biased region" description="Basic and acidic residues" evidence="1">
    <location>
        <begin position="211"/>
        <end position="228"/>
    </location>
</feature>
<evidence type="ECO:0000256" key="1">
    <source>
        <dbReference type="SAM" id="MobiDB-lite"/>
    </source>
</evidence>
<evidence type="ECO:0000256" key="2">
    <source>
        <dbReference type="SAM" id="SignalP"/>
    </source>
</evidence>
<evidence type="ECO:0000313" key="4">
    <source>
        <dbReference type="EMBL" id="VDN40849.1"/>
    </source>
</evidence>
<sequence length="252" mass="28505">MQSYLTLLAFLRLVKAINITNPTFELINDRNFVELVQSSYLYSLFQIAKDVSEAPAVTSQIMEPTATQTLTSMRQAEMSKQAPGTSGLASATKFAEDWSAAKSGQEGLSEQQKSWKKPPPRYQCEFRKCQKNFKKFEKFCVHLSGHNELDVYRCNWPNCGILLPGPGQLLQHYVVHAEKEVGCRCHLCGCPFVLRAALKNHYINIHKKSESEAEKDCQTHADKRDGVGKRSAGYRRSKYNYNPQPAVPDNPK</sequence>
<feature type="domain" description="C2H2-type" evidence="3">
    <location>
        <begin position="183"/>
        <end position="206"/>
    </location>
</feature>
<evidence type="ECO:0000313" key="5">
    <source>
        <dbReference type="Proteomes" id="UP000271098"/>
    </source>
</evidence>
<name>A0A183EPX0_9BILA</name>
<feature type="domain" description="C2H2-type" evidence="3">
    <location>
        <begin position="154"/>
        <end position="176"/>
    </location>
</feature>
<keyword evidence="2" id="KW-0732">Signal</keyword>
<reference evidence="4 5" key="2">
    <citation type="submission" date="2018-11" db="EMBL/GenBank/DDBJ databases">
        <authorList>
            <consortium name="Pathogen Informatics"/>
        </authorList>
    </citation>
    <scope>NUCLEOTIDE SEQUENCE [LARGE SCALE GENOMIC DNA]</scope>
</reference>
<accession>A0A183EPX0</accession>
<feature type="signal peptide" evidence="2">
    <location>
        <begin position="1"/>
        <end position="16"/>
    </location>
</feature>
<protein>
    <submittedName>
        <fullName evidence="6">C2H2-type domain-containing protein</fullName>
    </submittedName>
</protein>
<dbReference type="PROSITE" id="PS00028">
    <property type="entry name" value="ZINC_FINGER_C2H2_1"/>
    <property type="match status" value="3"/>
</dbReference>
<evidence type="ECO:0000313" key="6">
    <source>
        <dbReference type="WBParaSite" id="GPUH_0002303901-mRNA-1"/>
    </source>
</evidence>